<protein>
    <submittedName>
        <fullName evidence="2">Uncharacterized protein</fullName>
    </submittedName>
</protein>
<organism evidence="2 3">
    <name type="scientific">Pseudomassariella vexata</name>
    <dbReference type="NCBI Taxonomy" id="1141098"/>
    <lineage>
        <taxon>Eukaryota</taxon>
        <taxon>Fungi</taxon>
        <taxon>Dikarya</taxon>
        <taxon>Ascomycota</taxon>
        <taxon>Pezizomycotina</taxon>
        <taxon>Sordariomycetes</taxon>
        <taxon>Xylariomycetidae</taxon>
        <taxon>Amphisphaeriales</taxon>
        <taxon>Pseudomassariaceae</taxon>
        <taxon>Pseudomassariella</taxon>
    </lineage>
</organism>
<gene>
    <name evidence="2" type="ORF">BCR38DRAFT_418939</name>
</gene>
<dbReference type="OrthoDB" id="3539922at2759"/>
<feature type="compositionally biased region" description="Basic residues" evidence="1">
    <location>
        <begin position="108"/>
        <end position="121"/>
    </location>
</feature>
<feature type="compositionally biased region" description="Basic and acidic residues" evidence="1">
    <location>
        <begin position="254"/>
        <end position="264"/>
    </location>
</feature>
<evidence type="ECO:0000313" key="2">
    <source>
        <dbReference type="EMBL" id="ORY72112.1"/>
    </source>
</evidence>
<dbReference type="GeneID" id="63775474"/>
<reference evidence="2 3" key="1">
    <citation type="submission" date="2016-07" db="EMBL/GenBank/DDBJ databases">
        <title>Pervasive Adenine N6-methylation of Active Genes in Fungi.</title>
        <authorList>
            <consortium name="DOE Joint Genome Institute"/>
            <person name="Mondo S.J."/>
            <person name="Dannebaum R.O."/>
            <person name="Kuo R.C."/>
            <person name="Labutti K."/>
            <person name="Haridas S."/>
            <person name="Kuo A."/>
            <person name="Salamov A."/>
            <person name="Ahrendt S.R."/>
            <person name="Lipzen A."/>
            <person name="Sullivan W."/>
            <person name="Andreopoulos W.B."/>
            <person name="Clum A."/>
            <person name="Lindquist E."/>
            <person name="Daum C."/>
            <person name="Ramamoorthy G.K."/>
            <person name="Gryganskyi A."/>
            <person name="Culley D."/>
            <person name="Magnuson J.K."/>
            <person name="James T.Y."/>
            <person name="O'Malley M.A."/>
            <person name="Stajich J.E."/>
            <person name="Spatafora J.W."/>
            <person name="Visel A."/>
            <person name="Grigoriev I.V."/>
        </authorList>
    </citation>
    <scope>NUCLEOTIDE SEQUENCE [LARGE SCALE GENOMIC DNA]</scope>
    <source>
        <strain evidence="2 3">CBS 129021</strain>
    </source>
</reference>
<dbReference type="Proteomes" id="UP000193689">
    <property type="component" value="Unassembled WGS sequence"/>
</dbReference>
<feature type="compositionally biased region" description="Low complexity" evidence="1">
    <location>
        <begin position="76"/>
        <end position="97"/>
    </location>
</feature>
<name>A0A1Y2EKP0_9PEZI</name>
<dbReference type="STRING" id="1141098.A0A1Y2EKP0"/>
<feature type="region of interest" description="Disordered" evidence="1">
    <location>
        <begin position="171"/>
        <end position="324"/>
    </location>
</feature>
<feature type="compositionally biased region" description="Polar residues" evidence="1">
    <location>
        <begin position="298"/>
        <end position="320"/>
    </location>
</feature>
<dbReference type="InParanoid" id="A0A1Y2EKP0"/>
<feature type="region of interest" description="Disordered" evidence="1">
    <location>
        <begin position="1"/>
        <end position="146"/>
    </location>
</feature>
<comment type="caution">
    <text evidence="2">The sequence shown here is derived from an EMBL/GenBank/DDBJ whole genome shotgun (WGS) entry which is preliminary data.</text>
</comment>
<accession>A0A1Y2EKP0</accession>
<proteinExistence type="predicted"/>
<feature type="compositionally biased region" description="Basic residues" evidence="1">
    <location>
        <begin position="228"/>
        <end position="238"/>
    </location>
</feature>
<evidence type="ECO:0000313" key="3">
    <source>
        <dbReference type="Proteomes" id="UP000193689"/>
    </source>
</evidence>
<sequence>MASKSSRYDPRYDDTYISKEAYPDPRAPPASDAYEYIGPDAFPEPPTHTFDPDTVPPPRRGSPSRRHKSNRSATQPPKTSRRSPPASRRAVSPAPRSSRLDGSPPPPRHSRRTRSPPRGRPARAATAPVQTTKTSRRSKFVDKPAVQNLNKYGRKGLHTLGDVVEAYAAAQAGADVRGRSVDRDYPAGGFYSKPRGSSHNYFLDNDMRPHRRSHHLSPSPSPSPVRRGTARHSKRRRPSLNGRQKSYSVSPGRYSRDSSYDRGRGQSHRHSRRRSPSSSLTPSPRPRGRRPRSQPHGDSTTTGPTSRRHSSMNAYRSNMKTPHPEGAHRWQLAARAALEAGGVTAFRLRKEPGPWTGEKGAKVVTAAVGAAAIDAFIDKDPRRRGGGGMKGMAENAIGGMLASKLMGFKSATTRKGDSRYV</sequence>
<dbReference type="EMBL" id="MCFJ01000001">
    <property type="protein sequence ID" value="ORY72112.1"/>
    <property type="molecule type" value="Genomic_DNA"/>
</dbReference>
<dbReference type="RefSeq" id="XP_040721704.1">
    <property type="nucleotide sequence ID" value="XM_040859262.1"/>
</dbReference>
<keyword evidence="3" id="KW-1185">Reference proteome</keyword>
<evidence type="ECO:0000256" key="1">
    <source>
        <dbReference type="SAM" id="MobiDB-lite"/>
    </source>
</evidence>
<feature type="compositionally biased region" description="Basic and acidic residues" evidence="1">
    <location>
        <begin position="176"/>
        <end position="185"/>
    </location>
</feature>
<feature type="compositionally biased region" description="Basic and acidic residues" evidence="1">
    <location>
        <begin position="1"/>
        <end position="23"/>
    </location>
</feature>
<feature type="compositionally biased region" description="Basic residues" evidence="1">
    <location>
        <begin position="265"/>
        <end position="275"/>
    </location>
</feature>
<dbReference type="AlphaFoldDB" id="A0A1Y2EKP0"/>